<feature type="coiled-coil region" evidence="1">
    <location>
        <begin position="130"/>
        <end position="172"/>
    </location>
</feature>
<protein>
    <submittedName>
        <fullName evidence="3">DUF349 domain-containing protein</fullName>
    </submittedName>
</protein>
<name>A0ABT0FFI7_9MICO</name>
<dbReference type="InterPro" id="IPR007139">
    <property type="entry name" value="DUF349"/>
</dbReference>
<keyword evidence="1" id="KW-0175">Coiled coil</keyword>
<evidence type="ECO:0000313" key="4">
    <source>
        <dbReference type="Proteomes" id="UP001300096"/>
    </source>
</evidence>
<proteinExistence type="predicted"/>
<keyword evidence="4" id="KW-1185">Reference proteome</keyword>
<feature type="compositionally biased region" description="Pro residues" evidence="2">
    <location>
        <begin position="8"/>
        <end position="24"/>
    </location>
</feature>
<dbReference type="EMBL" id="JAHWXN010000001">
    <property type="protein sequence ID" value="MCK2036840.1"/>
    <property type="molecule type" value="Genomic_DNA"/>
</dbReference>
<gene>
    <name evidence="3" type="ORF">KZC51_11910</name>
</gene>
<comment type="caution">
    <text evidence="3">The sequence shown here is derived from an EMBL/GenBank/DDBJ whole genome shotgun (WGS) entry which is preliminary data.</text>
</comment>
<accession>A0ABT0FFI7</accession>
<dbReference type="RefSeq" id="WP_247630175.1">
    <property type="nucleotide sequence ID" value="NZ_JAHWXN010000001.1"/>
</dbReference>
<organism evidence="3 4">
    <name type="scientific">Microbacterium croceum</name>
    <dbReference type="NCBI Taxonomy" id="2851645"/>
    <lineage>
        <taxon>Bacteria</taxon>
        <taxon>Bacillati</taxon>
        <taxon>Actinomycetota</taxon>
        <taxon>Actinomycetes</taxon>
        <taxon>Micrococcales</taxon>
        <taxon>Microbacteriaceae</taxon>
        <taxon>Microbacterium</taxon>
    </lineage>
</organism>
<feature type="coiled-coil region" evidence="1">
    <location>
        <begin position="398"/>
        <end position="432"/>
    </location>
</feature>
<reference evidence="3 4" key="1">
    <citation type="submission" date="2021-06" db="EMBL/GenBank/DDBJ databases">
        <title>Genome-based taxonomic framework of Microbacterium strains isolated from marine environment, the description of four new species and reclassification of four preexisting species.</title>
        <authorList>
            <person name="Lee S.D."/>
            <person name="Kim S.-M."/>
            <person name="Byeon Y.-S."/>
            <person name="Yang H.L."/>
            <person name="Kim I.S."/>
        </authorList>
    </citation>
    <scope>NUCLEOTIDE SEQUENCE [LARGE SCALE GENOMIC DNA]</scope>
    <source>
        <strain evidence="3 4">SSW1-49</strain>
    </source>
</reference>
<evidence type="ECO:0000256" key="1">
    <source>
        <dbReference type="SAM" id="Coils"/>
    </source>
</evidence>
<evidence type="ECO:0000256" key="2">
    <source>
        <dbReference type="SAM" id="MobiDB-lite"/>
    </source>
</evidence>
<feature type="region of interest" description="Disordered" evidence="2">
    <location>
        <begin position="1"/>
        <end position="24"/>
    </location>
</feature>
<dbReference type="Proteomes" id="UP001300096">
    <property type="component" value="Unassembled WGS sequence"/>
</dbReference>
<dbReference type="Pfam" id="PF03993">
    <property type="entry name" value="DUF349"/>
    <property type="match status" value="3"/>
</dbReference>
<sequence>MSATDPSKPTPPVPAPPAVPLPRKVPNPAAVAPVVAAAPTTSDAAEWGRVAEDGTVEVREGDAWRVVGQYPDGTPDEALAYFVRKFDDIAFKVHALEQRHQAGGAAASDLVKQAGHVLDEVTDAAAVGDLAGLRERLNALTSSLSEATAQEAQQAKELIDQAIAERTALVERAEAIAARDLSKVQWKQVTAELGELFDAWQAQQQNGPRLSKGISQQLWKRFRDARAIVDKHRRAFYSELDDAHKAARDAKTRLVERAEALAPRGTDGIPAYRTLLDEWKAAGRAGRKADDALWARFKAAGDALYAARAEQSAAEEAESAPKIEARQALLEEAKAVADEPNIKRARSLLTNIQRQWDEQGRIFPREKERALDDRLRVIENALKAREEVDWKKNNPETKARANDMSSQLLEAIEKLEAELAAAEKSGDKKAAKAAADALEARRTWLNALGG</sequence>
<evidence type="ECO:0000313" key="3">
    <source>
        <dbReference type="EMBL" id="MCK2036840.1"/>
    </source>
</evidence>